<name>A0A0E0FWM4_ORYNI</name>
<feature type="compositionally biased region" description="Basic and acidic residues" evidence="1">
    <location>
        <begin position="44"/>
        <end position="58"/>
    </location>
</feature>
<accession>A0A0E0FWM4</accession>
<dbReference type="HOGENOM" id="CLU_1996273_0_0_1"/>
<feature type="compositionally biased region" description="Basic and acidic residues" evidence="1">
    <location>
        <begin position="102"/>
        <end position="111"/>
    </location>
</feature>
<reference evidence="2" key="1">
    <citation type="submission" date="2015-04" db="UniProtKB">
        <authorList>
            <consortium name="EnsemblPlants"/>
        </authorList>
    </citation>
    <scope>IDENTIFICATION</scope>
    <source>
        <strain evidence="2">SL10</strain>
    </source>
</reference>
<organism evidence="2">
    <name type="scientific">Oryza nivara</name>
    <name type="common">Indian wild rice</name>
    <name type="synonym">Oryza sativa f. spontanea</name>
    <dbReference type="NCBI Taxonomy" id="4536"/>
    <lineage>
        <taxon>Eukaryota</taxon>
        <taxon>Viridiplantae</taxon>
        <taxon>Streptophyta</taxon>
        <taxon>Embryophyta</taxon>
        <taxon>Tracheophyta</taxon>
        <taxon>Spermatophyta</taxon>
        <taxon>Magnoliopsida</taxon>
        <taxon>Liliopsida</taxon>
        <taxon>Poales</taxon>
        <taxon>Poaceae</taxon>
        <taxon>BOP clade</taxon>
        <taxon>Oryzoideae</taxon>
        <taxon>Oryzeae</taxon>
        <taxon>Oryzinae</taxon>
        <taxon>Oryza</taxon>
    </lineage>
</organism>
<keyword evidence="3" id="KW-1185">Reference proteome</keyword>
<feature type="compositionally biased region" description="Basic residues" evidence="1">
    <location>
        <begin position="31"/>
        <end position="43"/>
    </location>
</feature>
<reference evidence="2" key="2">
    <citation type="submission" date="2018-04" db="EMBL/GenBank/DDBJ databases">
        <title>OnivRS2 (Oryza nivara Reference Sequence Version 2).</title>
        <authorList>
            <person name="Zhang J."/>
            <person name="Kudrna D."/>
            <person name="Lee S."/>
            <person name="Talag J."/>
            <person name="Rajasekar S."/>
            <person name="Welchert J."/>
            <person name="Hsing Y.-I."/>
            <person name="Wing R.A."/>
        </authorList>
    </citation>
    <scope>NUCLEOTIDE SEQUENCE [LARGE SCALE GENOMIC DNA]</scope>
</reference>
<dbReference type="AlphaFoldDB" id="A0A0E0FWM4"/>
<sequence>MVLGRPRRRHVRARPLCSLVCCRRPPPLPRSPRRLPYPRKRERGGRGRRGERELEARGDRRRMRDRWQAAEKSGDLLAPSDHLTRLARRPPPHPPLPASLPKRREVGERERGGRRRKGVEGKEGG</sequence>
<protein>
    <submittedName>
        <fullName evidence="2">Uncharacterized protein</fullName>
    </submittedName>
</protein>
<dbReference type="Proteomes" id="UP000006591">
    <property type="component" value="Chromosome 1"/>
</dbReference>
<proteinExistence type="predicted"/>
<dbReference type="Gramene" id="ONIVA01G44330.2">
    <property type="protein sequence ID" value="ONIVA01G44330.2"/>
    <property type="gene ID" value="ONIVA01G44330"/>
</dbReference>
<evidence type="ECO:0000256" key="1">
    <source>
        <dbReference type="SAM" id="MobiDB-lite"/>
    </source>
</evidence>
<evidence type="ECO:0000313" key="3">
    <source>
        <dbReference type="Proteomes" id="UP000006591"/>
    </source>
</evidence>
<dbReference type="EnsemblPlants" id="ONIVA01G44330.2">
    <property type="protein sequence ID" value="ONIVA01G44330.2"/>
    <property type="gene ID" value="ONIVA01G44330"/>
</dbReference>
<feature type="compositionally biased region" description="Basic and acidic residues" evidence="1">
    <location>
        <begin position="65"/>
        <end position="74"/>
    </location>
</feature>
<feature type="region of interest" description="Disordered" evidence="1">
    <location>
        <begin position="21"/>
        <end position="125"/>
    </location>
</feature>
<evidence type="ECO:0000313" key="2">
    <source>
        <dbReference type="EnsemblPlants" id="ONIVA01G44330.2"/>
    </source>
</evidence>